<dbReference type="Gene3D" id="3.40.50.300">
    <property type="entry name" value="P-loop containing nucleotide triphosphate hydrolases"/>
    <property type="match status" value="2"/>
</dbReference>
<dbReference type="KEGG" id="cki:Calkr_2542"/>
<dbReference type="Proteomes" id="UP000009256">
    <property type="component" value="Chromosome"/>
</dbReference>
<feature type="domain" description="Helicase HerA central" evidence="1">
    <location>
        <begin position="165"/>
        <end position="434"/>
    </location>
</feature>
<dbReference type="eggNOG" id="COG0433">
    <property type="taxonomic scope" value="Bacteria"/>
</dbReference>
<gene>
    <name evidence="2" type="ordered locus">Calkr_2542</name>
</gene>
<keyword evidence="3" id="KW-1185">Reference proteome</keyword>
<dbReference type="PANTHER" id="PTHR42957">
    <property type="entry name" value="HELICASE MJ1565-RELATED"/>
    <property type="match status" value="1"/>
</dbReference>
<evidence type="ECO:0000259" key="1">
    <source>
        <dbReference type="Pfam" id="PF01935"/>
    </source>
</evidence>
<reference key="1">
    <citation type="submission" date="2010-11" db="EMBL/GenBank/DDBJ databases">
        <title>Complete sequence of chromosome of Caldicellulosiruptor kristjanssonii 177R1B.</title>
        <authorList>
            <consortium name="US DOE Joint Genome Institute"/>
            <person name="Lucas S."/>
            <person name="Copeland A."/>
            <person name="Lapidus A."/>
            <person name="Cheng J.-F."/>
            <person name="Bruce D."/>
            <person name="Goodwin L."/>
            <person name="Pitluck S."/>
            <person name="Davenport K."/>
            <person name="Detter J.C."/>
            <person name="Han C."/>
            <person name="Tapia R."/>
            <person name="Land M."/>
            <person name="Hauser L."/>
            <person name="Jeffries C."/>
            <person name="Kyrpides N."/>
            <person name="Ivanova N."/>
            <person name="Mikhailova N."/>
            <person name="Blumer-Schuette S.E."/>
            <person name="Kelly R.M."/>
            <person name="Woyke T."/>
        </authorList>
    </citation>
    <scope>NUCLEOTIDE SEQUENCE</scope>
    <source>
        <strain>177R1B</strain>
    </source>
</reference>
<sequence length="598" mass="68278">MFNTEIVGRMMKYDNDVYSRYRAEIWFDYTKKAINEIKEGALLAVQNFSSTSDKIRYCILEITSVIPLHYGLDNDLSGYPGFLTEAAENIYRDWEEQEEEPLDDATKIRCLAIPTNFEIIIDKDKKVSIGIESNLPMIGAEAFLLDEELTNRILNYDIDKSGDVIEIGHLIRDENVKILLKVEELLRVHFGVFGFTGAGKSNLLSTLVRKILTESNLPVKIVIFDLMGEYSTLLVDLLVKLNNSMIVGIGEKTFVGSLISLMKADRSLPEYKDLLKKATIDVVNSSLYPKGLVSHKDLFKKAFFRILQSRKVKIWQSGDIAVADFAKMYERTLLKGNLGKSEALVKKLYEQLLRKTNPLNATVCLALIQYIENKYLSDEKLGSIARSNLELFVNELKKKYEELKEFGFSNENVIDQKKLIEILNSPDDKALVIFQSHDPDELRNLAYQIGMAIFEDRRRSGKIDPVVSFIFDEADEFIPQDAKDSYERSSEVVMHLARRGRKFGLGIGIATQRITYLNTNIMAQPHTYFVSKLPRKSDQERITDAFGISEDMFKQTFKFKKGCWLLVSYDAIGLEAVPLPIYVQNANDAVLEFLRTLQ</sequence>
<dbReference type="AlphaFoldDB" id="E4S8I5"/>
<proteinExistence type="predicted"/>
<dbReference type="OrthoDB" id="9806951at2"/>
<evidence type="ECO:0000313" key="3">
    <source>
        <dbReference type="Proteomes" id="UP000009256"/>
    </source>
</evidence>
<dbReference type="Pfam" id="PF01935">
    <property type="entry name" value="DUF87"/>
    <property type="match status" value="1"/>
</dbReference>
<dbReference type="RefSeq" id="WP_013433678.1">
    <property type="nucleotide sequence ID" value="NC_014721.1"/>
</dbReference>
<dbReference type="SUPFAM" id="SSF52540">
    <property type="entry name" value="P-loop containing nucleoside triphosphate hydrolases"/>
    <property type="match status" value="1"/>
</dbReference>
<protein>
    <submittedName>
        <fullName evidence="2">ATPase-like protein</fullName>
    </submittedName>
</protein>
<dbReference type="InterPro" id="IPR027417">
    <property type="entry name" value="P-loop_NTPase"/>
</dbReference>
<name>E4S8I5_CALA7</name>
<dbReference type="PANTHER" id="PTHR42957:SF1">
    <property type="entry name" value="HELICASE MJ1565-RELATED"/>
    <property type="match status" value="1"/>
</dbReference>
<dbReference type="EMBL" id="CP002326">
    <property type="protein sequence ID" value="ADQ41967.1"/>
    <property type="molecule type" value="Genomic_DNA"/>
</dbReference>
<dbReference type="InterPro" id="IPR002789">
    <property type="entry name" value="HerA_central"/>
</dbReference>
<evidence type="ECO:0000313" key="2">
    <source>
        <dbReference type="EMBL" id="ADQ41967.1"/>
    </source>
</evidence>
<organism evidence="2 3">
    <name type="scientific">Caldicellulosiruptor acetigenus (strain ATCC 700853 / DSM 12137 / I77R1B)</name>
    <name type="common">Caldicellulosiruptor kristjanssonii</name>
    <dbReference type="NCBI Taxonomy" id="632335"/>
    <lineage>
        <taxon>Bacteria</taxon>
        <taxon>Bacillati</taxon>
        <taxon>Bacillota</taxon>
        <taxon>Bacillota incertae sedis</taxon>
        <taxon>Caldicellulosiruptorales</taxon>
        <taxon>Caldicellulosiruptoraceae</taxon>
        <taxon>Caldicellulosiruptor</taxon>
    </lineage>
</organism>
<reference evidence="2 3" key="2">
    <citation type="journal article" date="2011" name="J. Bacteriol.">
        <title>Complete genome sequences for the anaerobic, extremely thermophilic plant biomass-degrading bacteria Caldicellulosiruptor hydrothermalis, Caldicellulosiruptor kristjanssonii, Caldicellulosiruptor kronotskyensis, Caldicellulosiruptor owensenis, and Caldicellulosiruptor lactoaceticus.</title>
        <authorList>
            <person name="Blumer-Schuette S.E."/>
            <person name="Ozdemir I."/>
            <person name="Mistry D."/>
            <person name="Lucas S."/>
            <person name="Lapidus A."/>
            <person name="Cheng J.F."/>
            <person name="Goodwin L.A."/>
            <person name="Pitluck S."/>
            <person name="Land M.L."/>
            <person name="Hauser L.J."/>
            <person name="Woyke T."/>
            <person name="Mikhailova N."/>
            <person name="Pati A."/>
            <person name="Kyrpides N.C."/>
            <person name="Ivanova N."/>
            <person name="Detter J.C."/>
            <person name="Walston-Davenport K."/>
            <person name="Han S."/>
            <person name="Adams M.W."/>
            <person name="Kelly R.M."/>
        </authorList>
    </citation>
    <scope>NUCLEOTIDE SEQUENCE [LARGE SCALE GENOMIC DNA]</scope>
    <source>
        <strain evidence="3">ATCC 700853 / DSM 12137 / I77R1B</strain>
    </source>
</reference>
<dbReference type="InterPro" id="IPR008571">
    <property type="entry name" value="HerA-like"/>
</dbReference>
<dbReference type="HOGENOM" id="CLU_430008_0_0_9"/>
<dbReference type="STRING" id="632335.Calkr_2542"/>
<accession>E4S8I5</accession>